<comment type="caution">
    <text evidence="1">The sequence shown here is derived from an EMBL/GenBank/DDBJ whole genome shotgun (WGS) entry which is preliminary data.</text>
</comment>
<sequence length="31" mass="3656">TGRPRRCGWLDIVILRYAKRINSLDELVLTK</sequence>
<dbReference type="InterPro" id="IPR001114">
    <property type="entry name" value="Adenylosuccinate_synthetase"/>
</dbReference>
<evidence type="ECO:0008006" key="2">
    <source>
        <dbReference type="Google" id="ProtNLM"/>
    </source>
</evidence>
<dbReference type="InterPro" id="IPR042111">
    <property type="entry name" value="Adenylosuccinate_synth_dom3"/>
</dbReference>
<dbReference type="EMBL" id="BARV01046326">
    <property type="protein sequence ID" value="GAI64910.1"/>
    <property type="molecule type" value="Genomic_DNA"/>
</dbReference>
<dbReference type="GO" id="GO:0000166">
    <property type="term" value="F:nucleotide binding"/>
    <property type="evidence" value="ECO:0007669"/>
    <property type="project" value="InterPro"/>
</dbReference>
<name>X1RP14_9ZZZZ</name>
<feature type="non-terminal residue" evidence="1">
    <location>
        <position position="1"/>
    </location>
</feature>
<evidence type="ECO:0000313" key="1">
    <source>
        <dbReference type="EMBL" id="GAI64910.1"/>
    </source>
</evidence>
<dbReference type="InterPro" id="IPR027417">
    <property type="entry name" value="P-loop_NTPase"/>
</dbReference>
<dbReference type="Pfam" id="PF00709">
    <property type="entry name" value="Adenylsucc_synt"/>
    <property type="match status" value="1"/>
</dbReference>
<gene>
    <name evidence="1" type="ORF">S06H3_67179</name>
</gene>
<reference evidence="1" key="1">
    <citation type="journal article" date="2014" name="Front. Microbiol.">
        <title>High frequency of phylogenetically diverse reductive dehalogenase-homologous genes in deep subseafloor sedimentary metagenomes.</title>
        <authorList>
            <person name="Kawai M."/>
            <person name="Futagami T."/>
            <person name="Toyoda A."/>
            <person name="Takaki Y."/>
            <person name="Nishi S."/>
            <person name="Hori S."/>
            <person name="Arai W."/>
            <person name="Tsubouchi T."/>
            <person name="Morono Y."/>
            <person name="Uchiyama I."/>
            <person name="Ito T."/>
            <person name="Fujiyama A."/>
            <person name="Inagaki F."/>
            <person name="Takami H."/>
        </authorList>
    </citation>
    <scope>NUCLEOTIDE SEQUENCE</scope>
    <source>
        <strain evidence="1">Expedition CK06-06</strain>
    </source>
</reference>
<dbReference type="GO" id="GO:0004019">
    <property type="term" value="F:adenylosuccinate synthase activity"/>
    <property type="evidence" value="ECO:0007669"/>
    <property type="project" value="InterPro"/>
</dbReference>
<dbReference type="AlphaFoldDB" id="X1RP14"/>
<dbReference type="Gene3D" id="3.90.170.10">
    <property type="entry name" value="Adenylosuccinate Synthetase, subunit A, domain 3"/>
    <property type="match status" value="1"/>
</dbReference>
<feature type="non-terminal residue" evidence="1">
    <location>
        <position position="31"/>
    </location>
</feature>
<dbReference type="GO" id="GO:0006164">
    <property type="term" value="P:purine nucleotide biosynthetic process"/>
    <property type="evidence" value="ECO:0007669"/>
    <property type="project" value="InterPro"/>
</dbReference>
<proteinExistence type="predicted"/>
<accession>X1RP14</accession>
<dbReference type="SUPFAM" id="SSF52540">
    <property type="entry name" value="P-loop containing nucleoside triphosphate hydrolases"/>
    <property type="match status" value="1"/>
</dbReference>
<protein>
    <recommendedName>
        <fullName evidence="2">Adenylosuccinate synthase</fullName>
    </recommendedName>
</protein>
<organism evidence="1">
    <name type="scientific">marine sediment metagenome</name>
    <dbReference type="NCBI Taxonomy" id="412755"/>
    <lineage>
        <taxon>unclassified sequences</taxon>
        <taxon>metagenomes</taxon>
        <taxon>ecological metagenomes</taxon>
    </lineage>
</organism>